<evidence type="ECO:0000256" key="1">
    <source>
        <dbReference type="ARBA" id="ARBA00004123"/>
    </source>
</evidence>
<dbReference type="GO" id="GO:0005634">
    <property type="term" value="C:nucleus"/>
    <property type="evidence" value="ECO:0007669"/>
    <property type="project" value="UniProtKB-SubCell"/>
</dbReference>
<comment type="subcellular location">
    <subcellularLocation>
        <location evidence="1">Nucleus</location>
    </subcellularLocation>
</comment>
<dbReference type="PROSITE" id="PS52002">
    <property type="entry name" value="SM"/>
    <property type="match status" value="1"/>
</dbReference>
<dbReference type="KEGG" id="cme:CYME_CMF084C"/>
<reference evidence="5 6" key="2">
    <citation type="journal article" date="2007" name="BMC Biol.">
        <title>A 100%-complete sequence reveals unusually simple genomic features in the hot-spring red alga Cyanidioschyzon merolae.</title>
        <authorList>
            <person name="Nozaki H."/>
            <person name="Takano H."/>
            <person name="Misumi O."/>
            <person name="Terasawa K."/>
            <person name="Matsuzaki M."/>
            <person name="Maruyama S."/>
            <person name="Nishida K."/>
            <person name="Yagisawa F."/>
            <person name="Yoshida Y."/>
            <person name="Fujiwara T."/>
            <person name="Takio S."/>
            <person name="Tamura K."/>
            <person name="Chung S.J."/>
            <person name="Nakamura S."/>
            <person name="Kuroiwa H."/>
            <person name="Tanaka K."/>
            <person name="Sato N."/>
            <person name="Kuroiwa T."/>
        </authorList>
    </citation>
    <scope>NUCLEOTIDE SEQUENCE [LARGE SCALE GENOMIC DNA]</scope>
    <source>
        <strain evidence="5 6">10D</strain>
    </source>
</reference>
<dbReference type="GeneID" id="16993050"/>
<dbReference type="Gene3D" id="2.30.30.100">
    <property type="match status" value="1"/>
</dbReference>
<dbReference type="SUPFAM" id="SSF50182">
    <property type="entry name" value="Sm-like ribonucleoproteins"/>
    <property type="match status" value="1"/>
</dbReference>
<organism evidence="5 6">
    <name type="scientific">Cyanidioschyzon merolae (strain NIES-3377 / 10D)</name>
    <name type="common">Unicellular red alga</name>
    <dbReference type="NCBI Taxonomy" id="280699"/>
    <lineage>
        <taxon>Eukaryota</taxon>
        <taxon>Rhodophyta</taxon>
        <taxon>Bangiophyceae</taxon>
        <taxon>Cyanidiales</taxon>
        <taxon>Cyanidiaceae</taxon>
        <taxon>Cyanidioschyzon</taxon>
    </lineage>
</organism>
<dbReference type="InterPro" id="IPR047575">
    <property type="entry name" value="Sm"/>
</dbReference>
<dbReference type="Proteomes" id="UP000007014">
    <property type="component" value="Chromosome 6"/>
</dbReference>
<dbReference type="Pfam" id="PF01423">
    <property type="entry name" value="LSM"/>
    <property type="match status" value="1"/>
</dbReference>
<evidence type="ECO:0000259" key="4">
    <source>
        <dbReference type="PROSITE" id="PS52002"/>
    </source>
</evidence>
<feature type="domain" description="Sm" evidence="4">
    <location>
        <begin position="3"/>
        <end position="111"/>
    </location>
</feature>
<dbReference type="AlphaFoldDB" id="M1VFV3"/>
<evidence type="ECO:0000256" key="3">
    <source>
        <dbReference type="ARBA" id="ARBA00023274"/>
    </source>
</evidence>
<dbReference type="SMART" id="SM00651">
    <property type="entry name" value="Sm"/>
    <property type="match status" value="1"/>
</dbReference>
<accession>M1VFV3</accession>
<dbReference type="PANTHER" id="PTHR23338">
    <property type="entry name" value="SMALL NUCLEAR RIBONUCLEOPROTEIN SM"/>
    <property type="match status" value="1"/>
</dbReference>
<proteinExistence type="predicted"/>
<keyword evidence="3" id="KW-0687">Ribonucleoprotein</keyword>
<gene>
    <name evidence="5" type="ORF">CYME_CMF084C</name>
</gene>
<dbReference type="OMA" id="ISMNTHM"/>
<dbReference type="RefSeq" id="XP_005535749.1">
    <property type="nucleotide sequence ID" value="XM_005535692.1"/>
</dbReference>
<dbReference type="STRING" id="280699.M1VFV3"/>
<dbReference type="InterPro" id="IPR027141">
    <property type="entry name" value="LSm4/Sm_D1/D3"/>
</dbReference>
<protein>
    <submittedName>
        <fullName evidence="5">Sm protein D1</fullName>
    </submittedName>
</protein>
<dbReference type="OrthoDB" id="9626941at2759"/>
<evidence type="ECO:0000313" key="5">
    <source>
        <dbReference type="EMBL" id="BAM79463.1"/>
    </source>
</evidence>
<dbReference type="GO" id="GO:0003723">
    <property type="term" value="F:RNA binding"/>
    <property type="evidence" value="ECO:0007669"/>
    <property type="project" value="InterPro"/>
</dbReference>
<evidence type="ECO:0000256" key="2">
    <source>
        <dbReference type="ARBA" id="ARBA00023242"/>
    </source>
</evidence>
<keyword evidence="2" id="KW-0539">Nucleus</keyword>
<dbReference type="HOGENOM" id="CLU_1899179_0_0_1"/>
<keyword evidence="6" id="KW-1185">Reference proteome</keyword>
<evidence type="ECO:0000313" key="6">
    <source>
        <dbReference type="Proteomes" id="UP000007014"/>
    </source>
</evidence>
<dbReference type="EMBL" id="AP006488">
    <property type="protein sequence ID" value="BAM79463.1"/>
    <property type="molecule type" value="Genomic_DNA"/>
</dbReference>
<reference evidence="5 6" key="1">
    <citation type="journal article" date="2004" name="Nature">
        <title>Genome sequence of the ultrasmall unicellular red alga Cyanidioschyzon merolae 10D.</title>
        <authorList>
            <person name="Matsuzaki M."/>
            <person name="Misumi O."/>
            <person name="Shin-i T."/>
            <person name="Maruyama S."/>
            <person name="Takahara M."/>
            <person name="Miyagishima S."/>
            <person name="Mori T."/>
            <person name="Nishida K."/>
            <person name="Yagisawa F."/>
            <person name="Nishida K."/>
            <person name="Yoshida Y."/>
            <person name="Nishimura Y."/>
            <person name="Nakao S."/>
            <person name="Kobayashi T."/>
            <person name="Momoyama Y."/>
            <person name="Higashiyama T."/>
            <person name="Minoda A."/>
            <person name="Sano M."/>
            <person name="Nomoto H."/>
            <person name="Oishi K."/>
            <person name="Hayashi H."/>
            <person name="Ohta F."/>
            <person name="Nishizaka S."/>
            <person name="Haga S."/>
            <person name="Miura S."/>
            <person name="Morishita T."/>
            <person name="Kabeya Y."/>
            <person name="Terasawa K."/>
            <person name="Suzuki Y."/>
            <person name="Ishii Y."/>
            <person name="Asakawa S."/>
            <person name="Takano H."/>
            <person name="Ohta N."/>
            <person name="Kuroiwa H."/>
            <person name="Tanaka K."/>
            <person name="Shimizu N."/>
            <person name="Sugano S."/>
            <person name="Sato N."/>
            <person name="Nozaki H."/>
            <person name="Ogasawara N."/>
            <person name="Kohara Y."/>
            <person name="Kuroiwa T."/>
        </authorList>
    </citation>
    <scope>NUCLEOTIDE SEQUENCE [LARGE SCALE GENOMIC DNA]</scope>
    <source>
        <strain evidence="5 6">10D</strain>
    </source>
</reference>
<dbReference type="Gramene" id="CMF084CT">
    <property type="protein sequence ID" value="CMF084CT"/>
    <property type="gene ID" value="CMF084C"/>
</dbReference>
<dbReference type="eggNOG" id="KOG3428">
    <property type="taxonomic scope" value="Eukaryota"/>
</dbReference>
<name>M1VFV3_CYAM1</name>
<dbReference type="GO" id="GO:1990904">
    <property type="term" value="C:ribonucleoprotein complex"/>
    <property type="evidence" value="ECO:0007669"/>
    <property type="project" value="UniProtKB-KW"/>
</dbReference>
<sequence length="134" mass="15218">MTPLLYFLTRLRGATVTVELKDGTKATGTVQRVDNEMNVYLLNASVTGKPPAELPSASLETHAAQVVAPWTERFSEPDASAMSRRNQPQQKAREYRIRGSTVRYIILPESLNLESALKETRKFSPRTRYQKERH</sequence>
<dbReference type="GO" id="GO:0006396">
    <property type="term" value="P:RNA processing"/>
    <property type="evidence" value="ECO:0007669"/>
    <property type="project" value="InterPro"/>
</dbReference>
<dbReference type="InterPro" id="IPR010920">
    <property type="entry name" value="LSM_dom_sf"/>
</dbReference>
<dbReference type="InterPro" id="IPR001163">
    <property type="entry name" value="Sm_dom_euk/arc"/>
</dbReference>